<evidence type="ECO:0000256" key="4">
    <source>
        <dbReference type="ARBA" id="ARBA00022840"/>
    </source>
</evidence>
<dbReference type="AlphaFoldDB" id="K8NSM7"/>
<evidence type="ECO:0000313" key="7">
    <source>
        <dbReference type="EMBL" id="EKS32131.1"/>
    </source>
</evidence>
<reference evidence="7 8" key="1">
    <citation type="submission" date="2012-04" db="EMBL/GenBank/DDBJ databases">
        <title>The Genome Sequence of Afipia clevelandensis ATCC 49720.</title>
        <authorList>
            <consortium name="The Broad Institute Genome Sequencing Platform"/>
            <person name="Earl A."/>
            <person name="Ward D."/>
            <person name="Feldgarden M."/>
            <person name="Gevers D."/>
            <person name="Huys G."/>
            <person name="Walker B."/>
            <person name="Young S.K."/>
            <person name="Zeng Q."/>
            <person name="Gargeya S."/>
            <person name="Fitzgerald M."/>
            <person name="Haas B."/>
            <person name="Abouelleil A."/>
            <person name="Alvarado L."/>
            <person name="Arachchi H.M."/>
            <person name="Berlin A."/>
            <person name="Chapman S.B."/>
            <person name="Goldberg J."/>
            <person name="Griggs A."/>
            <person name="Gujja S."/>
            <person name="Hansen M."/>
            <person name="Howarth C."/>
            <person name="Imamovic A."/>
            <person name="Larimer J."/>
            <person name="McCowen C."/>
            <person name="Montmayeur A."/>
            <person name="Murphy C."/>
            <person name="Neiman D."/>
            <person name="Pearson M."/>
            <person name="Priest M."/>
            <person name="Roberts A."/>
            <person name="Saif S."/>
            <person name="Shea T."/>
            <person name="Sisk P."/>
            <person name="Sykes S."/>
            <person name="Wortman J."/>
            <person name="Nusbaum C."/>
            <person name="Birren B."/>
        </authorList>
    </citation>
    <scope>NUCLEOTIDE SEQUENCE [LARGE SCALE GENOMIC DNA]</scope>
    <source>
        <strain evidence="7 8">ATCC 49720</strain>
    </source>
</reference>
<dbReference type="SMART" id="SM00490">
    <property type="entry name" value="HELICc"/>
    <property type="match status" value="1"/>
</dbReference>
<keyword evidence="4" id="KW-0067">ATP-binding</keyword>
<dbReference type="InterPro" id="IPR027417">
    <property type="entry name" value="P-loop_NTPase"/>
</dbReference>
<protein>
    <recommendedName>
        <fullName evidence="9">Helicase C-terminal domain-containing protein</fullName>
    </recommendedName>
</protein>
<dbReference type="OrthoDB" id="9815222at2"/>
<proteinExistence type="predicted"/>
<sequence length="724" mass="81082">MDYGELRNALQEPIPPDQRVGILRGIAQHVNNTHTHHEGRDLVIRALAVLDRFDKSQRVVLMSLVRNVGLFPYLSETIAAADVADQLAFELHRPDNADSAIVFHSLQARIYHQLLRGANVVLSASTSSGKSLVIDEIVASEKFRKIVIVVPTLALIDETRRRLLRRFGERCAIITHPSQNARADRITVYVLTQERVLSREDLADTQFFVIDEFYKMNLATEKKSDRAVDLNLAFHKLAKTGAQFYLLGPNIQAIKGLDRYEHHFIPSEFSTVAVDVVNLNLPTHGDARDVGLLELCKMLDGPTIIYCQSPGSASQVAKLLIERGGLAPHDAAAAAVHWIAEKYDPDWIVAHALQHGIGIHHGGVPRALQQYFIRLFNNRKIPFLVCTSTIIEGVNTVAKNVIVYDRRKSRDVLEHFTYKNIEGRAGRMNEYFVGRVFVLEAPPDDQSFTVEFPLGVQSADTPMSLLLDLPADDLQPLSKHRVEDLFARSSLSPVTLRANRHVPWEVQEAIASEIRARLPEIQPLLGWTQPPTGPQLETACDLIFRFLNKRALQEYRINSGAQLAWHLNALRMGDDLSAYVKTCVARRYPGDSPSDAVETALRLVRNVICQRFPRDLMAIDALQRDVLGGARLHTGNYAFFAEQAENLFMPSILFALDEYGIPLQTAQRLQGFLLPASSLDEVLHRLGRIELQNAELSPFENDILHDVRQTLYPQARPGGPVSAG</sequence>
<evidence type="ECO:0000313" key="8">
    <source>
        <dbReference type="Proteomes" id="UP000001095"/>
    </source>
</evidence>
<evidence type="ECO:0000259" key="5">
    <source>
        <dbReference type="PROSITE" id="PS51192"/>
    </source>
</evidence>
<evidence type="ECO:0000256" key="2">
    <source>
        <dbReference type="ARBA" id="ARBA00022801"/>
    </source>
</evidence>
<dbReference type="PANTHER" id="PTHR12131">
    <property type="entry name" value="ATP-DEPENDENT RNA AND DNA HELICASE"/>
    <property type="match status" value="1"/>
</dbReference>
<keyword evidence="3" id="KW-0347">Helicase</keyword>
<dbReference type="InterPro" id="IPR014001">
    <property type="entry name" value="Helicase_ATP-bd"/>
</dbReference>
<keyword evidence="2" id="KW-0378">Hydrolase</keyword>
<dbReference type="Pfam" id="PF00271">
    <property type="entry name" value="Helicase_C"/>
    <property type="match status" value="1"/>
</dbReference>
<evidence type="ECO:0000256" key="3">
    <source>
        <dbReference type="ARBA" id="ARBA00022806"/>
    </source>
</evidence>
<dbReference type="InterPro" id="IPR050699">
    <property type="entry name" value="RNA-DNA_Helicase"/>
</dbReference>
<dbReference type="Proteomes" id="UP000001095">
    <property type="component" value="Unassembled WGS sequence"/>
</dbReference>
<keyword evidence="8" id="KW-1185">Reference proteome</keyword>
<dbReference type="InterPro" id="IPR011545">
    <property type="entry name" value="DEAD/DEAH_box_helicase_dom"/>
</dbReference>
<dbReference type="GO" id="GO:0003676">
    <property type="term" value="F:nucleic acid binding"/>
    <property type="evidence" value="ECO:0007669"/>
    <property type="project" value="InterPro"/>
</dbReference>
<dbReference type="SUPFAM" id="SSF52540">
    <property type="entry name" value="P-loop containing nucleoside triphosphate hydrolases"/>
    <property type="match status" value="2"/>
</dbReference>
<dbReference type="Pfam" id="PF00270">
    <property type="entry name" value="DEAD"/>
    <property type="match status" value="1"/>
</dbReference>
<comment type="caution">
    <text evidence="7">The sequence shown here is derived from an EMBL/GenBank/DDBJ whole genome shotgun (WGS) entry which is preliminary data.</text>
</comment>
<gene>
    <name evidence="7" type="ORF">HMPREF9696_03934</name>
</gene>
<dbReference type="EMBL" id="AGWY01000017">
    <property type="protein sequence ID" value="EKS32131.1"/>
    <property type="molecule type" value="Genomic_DNA"/>
</dbReference>
<dbReference type="InterPro" id="IPR001650">
    <property type="entry name" value="Helicase_C-like"/>
</dbReference>
<evidence type="ECO:0008006" key="9">
    <source>
        <dbReference type="Google" id="ProtNLM"/>
    </source>
</evidence>
<dbReference type="GO" id="GO:0005524">
    <property type="term" value="F:ATP binding"/>
    <property type="evidence" value="ECO:0007669"/>
    <property type="project" value="UniProtKB-KW"/>
</dbReference>
<accession>K8NSM7</accession>
<dbReference type="Gene3D" id="3.40.50.300">
    <property type="entry name" value="P-loop containing nucleotide triphosphate hydrolases"/>
    <property type="match status" value="2"/>
</dbReference>
<dbReference type="GO" id="GO:0016787">
    <property type="term" value="F:hydrolase activity"/>
    <property type="evidence" value="ECO:0007669"/>
    <property type="project" value="UniProtKB-KW"/>
</dbReference>
<dbReference type="PROSITE" id="PS51194">
    <property type="entry name" value="HELICASE_CTER"/>
    <property type="match status" value="1"/>
</dbReference>
<evidence type="ECO:0000259" key="6">
    <source>
        <dbReference type="PROSITE" id="PS51194"/>
    </source>
</evidence>
<dbReference type="HOGENOM" id="CLU_025497_0_0_5"/>
<dbReference type="PATRIC" id="fig|883079.3.peg.4026"/>
<dbReference type="RefSeq" id="WP_002714804.1">
    <property type="nucleotide sequence ID" value="NZ_KB375281.1"/>
</dbReference>
<feature type="domain" description="Helicase C-terminal" evidence="6">
    <location>
        <begin position="291"/>
        <end position="475"/>
    </location>
</feature>
<name>K8NSM7_9BRAD</name>
<dbReference type="PROSITE" id="PS51192">
    <property type="entry name" value="HELICASE_ATP_BIND_1"/>
    <property type="match status" value="1"/>
</dbReference>
<organism evidence="7 8">
    <name type="scientific">Afipia clevelandensis ATCC 49720</name>
    <dbReference type="NCBI Taxonomy" id="883079"/>
    <lineage>
        <taxon>Bacteria</taxon>
        <taxon>Pseudomonadati</taxon>
        <taxon>Pseudomonadota</taxon>
        <taxon>Alphaproteobacteria</taxon>
        <taxon>Hyphomicrobiales</taxon>
        <taxon>Nitrobacteraceae</taxon>
        <taxon>Afipia</taxon>
    </lineage>
</organism>
<dbReference type="PANTHER" id="PTHR12131:SF1">
    <property type="entry name" value="ATP-DEPENDENT RNA HELICASE SUPV3L1, MITOCHONDRIAL-RELATED"/>
    <property type="match status" value="1"/>
</dbReference>
<evidence type="ECO:0000256" key="1">
    <source>
        <dbReference type="ARBA" id="ARBA00022741"/>
    </source>
</evidence>
<dbReference type="GO" id="GO:0004386">
    <property type="term" value="F:helicase activity"/>
    <property type="evidence" value="ECO:0007669"/>
    <property type="project" value="UniProtKB-KW"/>
</dbReference>
<feature type="domain" description="Helicase ATP-binding" evidence="5">
    <location>
        <begin position="111"/>
        <end position="269"/>
    </location>
</feature>
<keyword evidence="1" id="KW-0547">Nucleotide-binding</keyword>